<name>A0A4C1W3U8_EUMVA</name>
<evidence type="ECO:0000313" key="1">
    <source>
        <dbReference type="EMBL" id="GBP45169.1"/>
    </source>
</evidence>
<gene>
    <name evidence="1" type="ORF">EVAR_95821_1</name>
</gene>
<protein>
    <submittedName>
        <fullName evidence="1">Uncharacterized protein</fullName>
    </submittedName>
</protein>
<accession>A0A4C1W3U8</accession>
<dbReference type="OrthoDB" id="7408822at2759"/>
<proteinExistence type="predicted"/>
<dbReference type="AlphaFoldDB" id="A0A4C1W3U8"/>
<comment type="caution">
    <text evidence="1">The sequence shown here is derived from an EMBL/GenBank/DDBJ whole genome shotgun (WGS) entry which is preliminary data.</text>
</comment>
<keyword evidence="2" id="KW-1185">Reference proteome</keyword>
<sequence>MQLDCSALIMYTYCTRTLWVHTRLLIRDLTCPAPPPLLAHSLALPVALEIVRNRGSYGVVLSKLSAATMPSRNSLSSNRETGIGILLTETIKPIKFNIEHTACKFRTRLESGILRKRSALQFMYDDYGDFPAENSLLAKKFEEANLRESVEILDDIIRKWFDVEDSDEGQSDREIQIRGIPGSHSWWSQ</sequence>
<dbReference type="Proteomes" id="UP000299102">
    <property type="component" value="Unassembled WGS sequence"/>
</dbReference>
<organism evidence="1 2">
    <name type="scientific">Eumeta variegata</name>
    <name type="common">Bagworm moth</name>
    <name type="synonym">Eumeta japonica</name>
    <dbReference type="NCBI Taxonomy" id="151549"/>
    <lineage>
        <taxon>Eukaryota</taxon>
        <taxon>Metazoa</taxon>
        <taxon>Ecdysozoa</taxon>
        <taxon>Arthropoda</taxon>
        <taxon>Hexapoda</taxon>
        <taxon>Insecta</taxon>
        <taxon>Pterygota</taxon>
        <taxon>Neoptera</taxon>
        <taxon>Endopterygota</taxon>
        <taxon>Lepidoptera</taxon>
        <taxon>Glossata</taxon>
        <taxon>Ditrysia</taxon>
        <taxon>Tineoidea</taxon>
        <taxon>Psychidae</taxon>
        <taxon>Oiketicinae</taxon>
        <taxon>Eumeta</taxon>
    </lineage>
</organism>
<reference evidence="1 2" key="1">
    <citation type="journal article" date="2019" name="Commun. Biol.">
        <title>The bagworm genome reveals a unique fibroin gene that provides high tensile strength.</title>
        <authorList>
            <person name="Kono N."/>
            <person name="Nakamura H."/>
            <person name="Ohtoshi R."/>
            <person name="Tomita M."/>
            <person name="Numata K."/>
            <person name="Arakawa K."/>
        </authorList>
    </citation>
    <scope>NUCLEOTIDE SEQUENCE [LARGE SCALE GENOMIC DNA]</scope>
</reference>
<dbReference type="EMBL" id="BGZK01000465">
    <property type="protein sequence ID" value="GBP45169.1"/>
    <property type="molecule type" value="Genomic_DNA"/>
</dbReference>
<evidence type="ECO:0000313" key="2">
    <source>
        <dbReference type="Proteomes" id="UP000299102"/>
    </source>
</evidence>